<sequence length="472" mass="54385">MRILKLVKKQIIIILTIITAFIIIFFSKEFILNYFLRFNMNNLQLPPKGSRVLIFSPHNDDEVLGVGEFIKKSIKNGAKVKVVLVTNGDGFKSALQLDYFNLFPNQKDFIKFGYTRQQESINALHQLGLFKKDIIFLGYPDGGISQLWNSNWDNNNPYKSNFTQSTRSPYNNSYTKNTIYSGENLSSDIINIVKEYKPDYIVMPHPNDRHPDHWAVNAFVQYSLASMNYTPKKLWLYLVHMGDWPTPLKKNTSLYLLPPKKLTGIGTNWYKLNLSNDDINEKSKALQNYKTQFKTLKPLIDAFERKTELLGECPDSKIQKHKKSDIGISPQKNNEIITDPIQDTLSLEINRDADISHVYAEISKENNLHVFLRTDLGIDKFTTYGVNMILFQKGKASKFNIEIKNKKLILRHTSSIPITNVKGIKYFVYHGLIHIIISYKNTGNFDHMFINASTSIGNHLLDKTAWKMVDIS</sequence>
<dbReference type="InterPro" id="IPR003737">
    <property type="entry name" value="GlcNAc_PI_deacetylase-related"/>
</dbReference>
<protein>
    <submittedName>
        <fullName evidence="2">PIG-L deacetylase family protein</fullName>
        <ecNumber evidence="2">3.5.1.-</ecNumber>
    </submittedName>
</protein>
<name>A0ABV4BR18_9CLOT</name>
<dbReference type="EC" id="3.5.1.-" evidence="2"/>
<dbReference type="PANTHER" id="PTHR12993:SF11">
    <property type="entry name" value="N-ACETYLGLUCOSAMINYL-PHOSPHATIDYLINOSITOL DE-N-ACETYLASE"/>
    <property type="match status" value="1"/>
</dbReference>
<dbReference type="InterPro" id="IPR024078">
    <property type="entry name" value="LmbE-like_dom_sf"/>
</dbReference>
<organism evidence="2 3">
    <name type="scientific">Clostridium moutaii</name>
    <dbReference type="NCBI Taxonomy" id="3240932"/>
    <lineage>
        <taxon>Bacteria</taxon>
        <taxon>Bacillati</taxon>
        <taxon>Bacillota</taxon>
        <taxon>Clostridia</taxon>
        <taxon>Eubacteriales</taxon>
        <taxon>Clostridiaceae</taxon>
        <taxon>Clostridium</taxon>
    </lineage>
</organism>
<gene>
    <name evidence="2" type="ORF">AB8U03_13665</name>
</gene>
<evidence type="ECO:0000313" key="2">
    <source>
        <dbReference type="EMBL" id="MEY8001224.1"/>
    </source>
</evidence>
<dbReference type="Proteomes" id="UP001564657">
    <property type="component" value="Unassembled WGS sequence"/>
</dbReference>
<feature type="transmembrane region" description="Helical" evidence="1">
    <location>
        <begin position="12"/>
        <end position="36"/>
    </location>
</feature>
<accession>A0ABV4BR18</accession>
<evidence type="ECO:0000313" key="3">
    <source>
        <dbReference type="Proteomes" id="UP001564657"/>
    </source>
</evidence>
<keyword evidence="1" id="KW-1133">Transmembrane helix</keyword>
<dbReference type="Pfam" id="PF02585">
    <property type="entry name" value="PIG-L"/>
    <property type="match status" value="1"/>
</dbReference>
<dbReference type="PANTHER" id="PTHR12993">
    <property type="entry name" value="N-ACETYLGLUCOSAMINYL-PHOSPHATIDYLINOSITOL DE-N-ACETYLASE-RELATED"/>
    <property type="match status" value="1"/>
</dbReference>
<keyword evidence="1" id="KW-0812">Transmembrane</keyword>
<reference evidence="2 3" key="1">
    <citation type="submission" date="2024-08" db="EMBL/GenBank/DDBJ databases">
        <title>Clostridium lapicellarii sp. nov., and Clostridium renhuaiense sp. nov., two species isolated from the mud in a fermentation cellar used for producing sauce-flavour Chinese liquors.</title>
        <authorList>
            <person name="Yang F."/>
            <person name="Wang H."/>
            <person name="Chen L.Q."/>
            <person name="Zhou N."/>
            <person name="Lu J.J."/>
            <person name="Pu X.X."/>
            <person name="Wan B."/>
            <person name="Wang L."/>
            <person name="Liu S.J."/>
        </authorList>
    </citation>
    <scope>NUCLEOTIDE SEQUENCE [LARGE SCALE GENOMIC DNA]</scope>
    <source>
        <strain evidence="2 3">MT-5</strain>
    </source>
</reference>
<evidence type="ECO:0000256" key="1">
    <source>
        <dbReference type="SAM" id="Phobius"/>
    </source>
</evidence>
<dbReference type="SUPFAM" id="SSF102588">
    <property type="entry name" value="LmbE-like"/>
    <property type="match status" value="1"/>
</dbReference>
<dbReference type="EMBL" id="JBGEWD010000015">
    <property type="protein sequence ID" value="MEY8001224.1"/>
    <property type="molecule type" value="Genomic_DNA"/>
</dbReference>
<dbReference type="Gene3D" id="3.40.50.10320">
    <property type="entry name" value="LmbE-like"/>
    <property type="match status" value="1"/>
</dbReference>
<dbReference type="GO" id="GO:0016787">
    <property type="term" value="F:hydrolase activity"/>
    <property type="evidence" value="ECO:0007669"/>
    <property type="project" value="UniProtKB-KW"/>
</dbReference>
<proteinExistence type="predicted"/>
<keyword evidence="3" id="KW-1185">Reference proteome</keyword>
<comment type="caution">
    <text evidence="2">The sequence shown here is derived from an EMBL/GenBank/DDBJ whole genome shotgun (WGS) entry which is preliminary data.</text>
</comment>
<keyword evidence="1" id="KW-0472">Membrane</keyword>
<keyword evidence="2" id="KW-0378">Hydrolase</keyword>